<dbReference type="PANTHER" id="PTHR33408">
    <property type="entry name" value="TRANSPOSASE"/>
    <property type="match status" value="1"/>
</dbReference>
<accession>A0ABV6SK54</accession>
<feature type="domain" description="Transposase DDE" evidence="1">
    <location>
        <begin position="16"/>
        <end position="103"/>
    </location>
</feature>
<dbReference type="Pfam" id="PF13751">
    <property type="entry name" value="DDE_Tnp_1_6"/>
    <property type="match status" value="1"/>
</dbReference>
<evidence type="ECO:0000313" key="2">
    <source>
        <dbReference type="EMBL" id="MFC0709895.1"/>
    </source>
</evidence>
<proteinExistence type="predicted"/>
<protein>
    <submittedName>
        <fullName evidence="2">Transposase</fullName>
    </submittedName>
</protein>
<sequence length="147" mass="16810">MNTREHRVHGAGTRGGCPLRARCTKAAQGRRIKRYPEDQRREALRMVMQHPQARRAFSQRKAIVEPVFSSLRCQQRLNRFRRRGLAAVSRAFALRVMAHNLSRAVALSKERSVLMLAALRAMRTLTAHWRLRSLLRASASISIISQA</sequence>
<reference evidence="2 3" key="1">
    <citation type="submission" date="2024-09" db="EMBL/GenBank/DDBJ databases">
        <authorList>
            <person name="Sun Q."/>
            <person name="Mori K."/>
        </authorList>
    </citation>
    <scope>NUCLEOTIDE SEQUENCE [LARGE SCALE GENOMIC DNA]</scope>
    <source>
        <strain evidence="2 3">NCAIM B.01794</strain>
    </source>
</reference>
<organism evidence="2 3">
    <name type="scientific">Azorhizophilus paspali</name>
    <name type="common">Azotobacter paspali</name>
    <dbReference type="NCBI Taxonomy" id="69963"/>
    <lineage>
        <taxon>Bacteria</taxon>
        <taxon>Pseudomonadati</taxon>
        <taxon>Pseudomonadota</taxon>
        <taxon>Gammaproteobacteria</taxon>
        <taxon>Pseudomonadales</taxon>
        <taxon>Pseudomonadaceae</taxon>
        <taxon>Azorhizophilus</taxon>
    </lineage>
</organism>
<evidence type="ECO:0000259" key="1">
    <source>
        <dbReference type="Pfam" id="PF13751"/>
    </source>
</evidence>
<dbReference type="EMBL" id="JBHLSS010000055">
    <property type="protein sequence ID" value="MFC0709895.1"/>
    <property type="molecule type" value="Genomic_DNA"/>
</dbReference>
<comment type="caution">
    <text evidence="2">The sequence shown here is derived from an EMBL/GenBank/DDBJ whole genome shotgun (WGS) entry which is preliminary data.</text>
</comment>
<dbReference type="Proteomes" id="UP001589891">
    <property type="component" value="Unassembled WGS sequence"/>
</dbReference>
<name>A0ABV6SK54_AZOPA</name>
<keyword evidence="3" id="KW-1185">Reference proteome</keyword>
<gene>
    <name evidence="2" type="ORF">ACFFGX_09960</name>
</gene>
<evidence type="ECO:0000313" key="3">
    <source>
        <dbReference type="Proteomes" id="UP001589891"/>
    </source>
</evidence>
<dbReference type="InterPro" id="IPR025668">
    <property type="entry name" value="Tnp_DDE_dom"/>
</dbReference>
<dbReference type="RefSeq" id="WP_376945345.1">
    <property type="nucleotide sequence ID" value="NZ_CP171449.1"/>
</dbReference>